<dbReference type="AlphaFoldDB" id="A0A5N8WBL6"/>
<sequence length="168" mass="18588">MSTSISAGPCGTLRNCRGDDMSNLSEETRKVAQRWFDALTGGDFETALDTLDENVEWINYTPVPGYNDDMKWIGTYRGRDAVLGTLQIFTGAVDVKSEKLVDLVVDGEQAAGVIHEVSVVKETGVEFEIEFIQWLTVRGGRIVRWKSYTDPSQIIRALRGDKPGEVAA</sequence>
<protein>
    <recommendedName>
        <fullName evidence="1">SnoaL-like domain-containing protein</fullName>
    </recommendedName>
</protein>
<dbReference type="Proteomes" id="UP000326979">
    <property type="component" value="Unassembled WGS sequence"/>
</dbReference>
<dbReference type="Pfam" id="PF12680">
    <property type="entry name" value="SnoaL_2"/>
    <property type="match status" value="1"/>
</dbReference>
<evidence type="ECO:0000259" key="1">
    <source>
        <dbReference type="Pfam" id="PF12680"/>
    </source>
</evidence>
<dbReference type="OrthoDB" id="2599042at2"/>
<feature type="domain" description="SnoaL-like" evidence="1">
    <location>
        <begin position="32"/>
        <end position="145"/>
    </location>
</feature>
<dbReference type="SUPFAM" id="SSF54427">
    <property type="entry name" value="NTF2-like"/>
    <property type="match status" value="1"/>
</dbReference>
<proteinExistence type="predicted"/>
<dbReference type="InterPro" id="IPR037401">
    <property type="entry name" value="SnoaL-like"/>
</dbReference>
<dbReference type="Gene3D" id="3.10.450.50">
    <property type="match status" value="1"/>
</dbReference>
<accession>A0A5N8WBL6</accession>
<comment type="caution">
    <text evidence="2">The sequence shown here is derived from an EMBL/GenBank/DDBJ whole genome shotgun (WGS) entry which is preliminary data.</text>
</comment>
<evidence type="ECO:0000313" key="3">
    <source>
        <dbReference type="Proteomes" id="UP000326979"/>
    </source>
</evidence>
<dbReference type="InterPro" id="IPR032710">
    <property type="entry name" value="NTF2-like_dom_sf"/>
</dbReference>
<organism evidence="2 3">
    <name type="scientific">Streptomyces phyllanthi</name>
    <dbReference type="NCBI Taxonomy" id="1803180"/>
    <lineage>
        <taxon>Bacteria</taxon>
        <taxon>Bacillati</taxon>
        <taxon>Actinomycetota</taxon>
        <taxon>Actinomycetes</taxon>
        <taxon>Kitasatosporales</taxon>
        <taxon>Streptomycetaceae</taxon>
        <taxon>Streptomyces</taxon>
    </lineage>
</organism>
<gene>
    <name evidence="2" type="ORF">FNH04_28815</name>
</gene>
<reference evidence="2 3" key="1">
    <citation type="submission" date="2019-07" db="EMBL/GenBank/DDBJ databases">
        <title>New species of Amycolatopsis and Streptomyces.</title>
        <authorList>
            <person name="Duangmal K."/>
            <person name="Teo W.F.A."/>
            <person name="Lipun K."/>
        </authorList>
    </citation>
    <scope>NUCLEOTIDE SEQUENCE [LARGE SCALE GENOMIC DNA]</scope>
    <source>
        <strain evidence="2 3">TISTR 2346</strain>
    </source>
</reference>
<keyword evidence="3" id="KW-1185">Reference proteome</keyword>
<name>A0A5N8WBL6_9ACTN</name>
<evidence type="ECO:0000313" key="2">
    <source>
        <dbReference type="EMBL" id="MPY43754.1"/>
    </source>
</evidence>
<dbReference type="EMBL" id="VJZE01000255">
    <property type="protein sequence ID" value="MPY43754.1"/>
    <property type="molecule type" value="Genomic_DNA"/>
</dbReference>